<dbReference type="RefSeq" id="WP_275108660.1">
    <property type="nucleotide sequence ID" value="NZ_JAKJSC010000001.1"/>
</dbReference>
<evidence type="ECO:0000313" key="2">
    <source>
        <dbReference type="EMBL" id="MDE5417321.1"/>
    </source>
</evidence>
<protein>
    <submittedName>
        <fullName evidence="2">Energy transducer TonB</fullName>
    </submittedName>
</protein>
<gene>
    <name evidence="2" type="ORF">L3049_04805</name>
</gene>
<keyword evidence="3" id="KW-1185">Reference proteome</keyword>
<comment type="caution">
    <text evidence="2">The sequence shown here is derived from an EMBL/GenBank/DDBJ whole genome shotgun (WGS) entry which is preliminary data.</text>
</comment>
<proteinExistence type="predicted"/>
<evidence type="ECO:0000313" key="3">
    <source>
        <dbReference type="Proteomes" id="UP001528920"/>
    </source>
</evidence>
<name>A0ABT5VPF3_9BACT</name>
<dbReference type="EMBL" id="JAKJSC010000001">
    <property type="protein sequence ID" value="MDE5417321.1"/>
    <property type="molecule type" value="Genomic_DNA"/>
</dbReference>
<reference evidence="2 3" key="1">
    <citation type="submission" date="2022-01" db="EMBL/GenBank/DDBJ databases">
        <title>Labilibaculum sp. nov, a marine bacterium isolated from Antarctica.</title>
        <authorList>
            <person name="Dai W."/>
        </authorList>
    </citation>
    <scope>NUCLEOTIDE SEQUENCE [LARGE SCALE GENOMIC DNA]</scope>
    <source>
        <strain evidence="2 3">DW002</strain>
    </source>
</reference>
<keyword evidence="1" id="KW-0732">Signal</keyword>
<evidence type="ECO:0000256" key="1">
    <source>
        <dbReference type="SAM" id="SignalP"/>
    </source>
</evidence>
<feature type="signal peptide" evidence="1">
    <location>
        <begin position="1"/>
        <end position="20"/>
    </location>
</feature>
<dbReference type="Proteomes" id="UP001528920">
    <property type="component" value="Unassembled WGS sequence"/>
</dbReference>
<accession>A0ABT5VPF3</accession>
<organism evidence="2 3">
    <name type="scientific">Paralabilibaculum antarcticum</name>
    <dbReference type="NCBI Taxonomy" id="2912572"/>
    <lineage>
        <taxon>Bacteria</taxon>
        <taxon>Pseudomonadati</taxon>
        <taxon>Bacteroidota</taxon>
        <taxon>Bacteroidia</taxon>
        <taxon>Marinilabiliales</taxon>
        <taxon>Marinifilaceae</taxon>
        <taxon>Paralabilibaculum</taxon>
    </lineage>
</organism>
<sequence>MAKNIILFLFSVLIPNLSHAQVLKKKINANGGMKEIYYQKKIKGVGKVKEGDYKKYYKSTRNCDILIKKGQYKNDKKYGIWTYYNTEGDSIYAFNYDRDTVEFINKNAKRIVRRYQQFYLKQRINMYTDKPNMYATSFVYSVVSDHARSENISQPIFVTGDSEFYNILFASIIKAIQYNAYVSYNFTSIIKLKINKEGILEDINIDFSSSPKMNDVKRNILAQGLKWIPAYENGKPVDYELSVPIFCHSREDEGRYYFDLTFCRRELYDTLTPSCDEWPYKLGGDAKVFVWVR</sequence>
<feature type="chain" id="PRO_5045171866" evidence="1">
    <location>
        <begin position="21"/>
        <end position="293"/>
    </location>
</feature>